<evidence type="ECO:0000313" key="2">
    <source>
        <dbReference type="Proteomes" id="UP000249248"/>
    </source>
</evidence>
<keyword evidence="2" id="KW-1185">Reference proteome</keyword>
<evidence type="ECO:0000313" key="1">
    <source>
        <dbReference type="EMBL" id="PZE17884.1"/>
    </source>
</evidence>
<reference evidence="1 2" key="1">
    <citation type="submission" date="2018-06" db="EMBL/GenBank/DDBJ databases">
        <title>The draft genome sequence of Crocinitomix sp. SM1701.</title>
        <authorList>
            <person name="Zhang X."/>
        </authorList>
    </citation>
    <scope>NUCLEOTIDE SEQUENCE [LARGE SCALE GENOMIC DNA]</scope>
    <source>
        <strain evidence="1 2">SM1701</strain>
    </source>
</reference>
<dbReference type="EMBL" id="QKSB01000002">
    <property type="protein sequence ID" value="PZE17884.1"/>
    <property type="molecule type" value="Genomic_DNA"/>
</dbReference>
<accession>A0A2W1N244</accession>
<name>A0A2W1N244_9FLAO</name>
<protein>
    <recommendedName>
        <fullName evidence="3">DUF4932 domain-containing protein</fullName>
    </recommendedName>
</protein>
<gene>
    <name evidence="1" type="ORF">DNU06_04500</name>
</gene>
<dbReference type="OrthoDB" id="861310at2"/>
<dbReference type="RefSeq" id="WP_111062035.1">
    <property type="nucleotide sequence ID" value="NZ_JBHUCU010000002.1"/>
</dbReference>
<evidence type="ECO:0008006" key="3">
    <source>
        <dbReference type="Google" id="ProtNLM"/>
    </source>
</evidence>
<sequence>MKQISVLFIFICTQLISFGQEKPQVKIKFSVLYATYDFVRQLSAYYPDSEYKKVFKNSAFNNEKYKQLLQQFDTLRLTETVPFHEYPKGQKLPLSTSDIMSKNLISSNSLNEFKTKMFGIIPSSELLAFANIMDEFKTVYLATIYNPNKEKFEQKVAELIKYVENTSLDDYFQTGLAFYHTAWDNAIIFEIAVIPSINKNGFTASAFMNNAASEIQIDFKEYDILFSVLMHEIYHIQYNEETLAFKKKMAEWFKKNPSKNSQYAYLLLNEVLATALGNGYVYEQINKQLDEYDWYNNKYINLMAKKLYPTVKEYIMKNKSLDKAFIDKYISIYDTSFADWTNELNHILTYRYILVDEPAHFDFFLINYPQVSAAYMEDRIDLLSLSRLKETPVTKIIIVSNHNSNKLNEIKTQFSALHKWNFDPNQEFIITFDLKDKTKLIIVNAIKTSPNDLLIKQFENGRIH</sequence>
<comment type="caution">
    <text evidence="1">The sequence shown here is derived from an EMBL/GenBank/DDBJ whole genome shotgun (WGS) entry which is preliminary data.</text>
</comment>
<organism evidence="1 2">
    <name type="scientific">Putridiphycobacter roseus</name>
    <dbReference type="NCBI Taxonomy" id="2219161"/>
    <lineage>
        <taxon>Bacteria</taxon>
        <taxon>Pseudomonadati</taxon>
        <taxon>Bacteroidota</taxon>
        <taxon>Flavobacteriia</taxon>
        <taxon>Flavobacteriales</taxon>
        <taxon>Crocinitomicaceae</taxon>
        <taxon>Putridiphycobacter</taxon>
    </lineage>
</organism>
<dbReference type="Proteomes" id="UP000249248">
    <property type="component" value="Unassembled WGS sequence"/>
</dbReference>
<proteinExistence type="predicted"/>
<dbReference type="AlphaFoldDB" id="A0A2W1N244"/>